<keyword evidence="10" id="KW-1185">Reference proteome</keyword>
<feature type="transmembrane region" description="Helical" evidence="8">
    <location>
        <begin position="66"/>
        <end position="88"/>
    </location>
</feature>
<sequence>MAGVAFVPKATVFVIIAALGLCVCFLTVFQFGVFLFKEGFHAGQHHGQRTFGHAQHDATNPYVSDLLLDLLLVAAFVLQHSLMACRLWKDFIQWLGLAVVERSLYIMATCGTLQLVMSQWQLLFPESVLWSFDTDSRWVWVSFSVCCFLGWLCVIGFVMVLDYAELVGIKQVYYYVIDLDPPIHMKSREYQRLFRNFRHPVLTGLLIILWAVPVMTVSRLVLALSLTVYTFYGHSLDMRDYDYICVQHRLKKVTLGSPQGFRGGRATSVSYG</sequence>
<evidence type="ECO:0000256" key="8">
    <source>
        <dbReference type="SAM" id="Phobius"/>
    </source>
</evidence>
<dbReference type="OrthoDB" id="10050858at2759"/>
<evidence type="ECO:0000256" key="4">
    <source>
        <dbReference type="ARBA" id="ARBA00022989"/>
    </source>
</evidence>
<comment type="subcellular location">
    <subcellularLocation>
        <location evidence="1">Nucleus inner membrane</location>
        <topology evidence="1">Multi-pass membrane protein</topology>
    </subcellularLocation>
</comment>
<evidence type="ECO:0000256" key="5">
    <source>
        <dbReference type="ARBA" id="ARBA00023136"/>
    </source>
</evidence>
<organism evidence="9 10">
    <name type="scientific">Patiria miniata</name>
    <name type="common">Bat star</name>
    <name type="synonym">Asterina miniata</name>
    <dbReference type="NCBI Taxonomy" id="46514"/>
    <lineage>
        <taxon>Eukaryota</taxon>
        <taxon>Metazoa</taxon>
        <taxon>Echinodermata</taxon>
        <taxon>Eleutherozoa</taxon>
        <taxon>Asterozoa</taxon>
        <taxon>Asteroidea</taxon>
        <taxon>Valvatacea</taxon>
        <taxon>Valvatida</taxon>
        <taxon>Asterinidae</taxon>
        <taxon>Patiria</taxon>
    </lineage>
</organism>
<evidence type="ECO:0000313" key="9">
    <source>
        <dbReference type="EnsemblMetazoa" id="XP_038052994.1"/>
    </source>
</evidence>
<feature type="transmembrane region" description="Helical" evidence="8">
    <location>
        <begin position="95"/>
        <end position="117"/>
    </location>
</feature>
<keyword evidence="3 8" id="KW-0812">Transmembrane</keyword>
<feature type="transmembrane region" description="Helical" evidence="8">
    <location>
        <begin position="201"/>
        <end position="232"/>
    </location>
</feature>
<reference evidence="9" key="1">
    <citation type="submission" date="2022-11" db="UniProtKB">
        <authorList>
            <consortium name="EnsemblMetazoa"/>
        </authorList>
    </citation>
    <scope>IDENTIFICATION</scope>
</reference>
<keyword evidence="4 8" id="KW-1133">Transmembrane helix</keyword>
<dbReference type="GeneID" id="119725597"/>
<feature type="transmembrane region" description="Helical" evidence="8">
    <location>
        <begin position="137"/>
        <end position="161"/>
    </location>
</feature>
<dbReference type="GO" id="GO:0005637">
    <property type="term" value="C:nuclear inner membrane"/>
    <property type="evidence" value="ECO:0007669"/>
    <property type="project" value="UniProtKB-SubCell"/>
</dbReference>
<comment type="similarity">
    <text evidence="2">Belongs to the nurim family.</text>
</comment>
<accession>A0A913ZNP1</accession>
<dbReference type="Proteomes" id="UP000887568">
    <property type="component" value="Unplaced"/>
</dbReference>
<evidence type="ECO:0000256" key="7">
    <source>
        <dbReference type="ARBA" id="ARBA00032957"/>
    </source>
</evidence>
<evidence type="ECO:0000256" key="2">
    <source>
        <dbReference type="ARBA" id="ARBA00010631"/>
    </source>
</evidence>
<dbReference type="PANTHER" id="PTHR31040:SF1">
    <property type="entry name" value="NURIM"/>
    <property type="match status" value="1"/>
</dbReference>
<protein>
    <recommendedName>
        <fullName evidence="7">Nuclear envelope membrane protein</fullName>
    </recommendedName>
    <alternativeName>
        <fullName evidence="6">Nuclear rim protein</fullName>
    </alternativeName>
</protein>
<dbReference type="OMA" id="WSIWFPL"/>
<proteinExistence type="inferred from homology"/>
<evidence type="ECO:0000256" key="1">
    <source>
        <dbReference type="ARBA" id="ARBA00004473"/>
    </source>
</evidence>
<dbReference type="RefSeq" id="XP_038052994.1">
    <property type="nucleotide sequence ID" value="XM_038197066.1"/>
</dbReference>
<evidence type="ECO:0000313" key="10">
    <source>
        <dbReference type="Proteomes" id="UP000887568"/>
    </source>
</evidence>
<evidence type="ECO:0000256" key="3">
    <source>
        <dbReference type="ARBA" id="ARBA00022692"/>
    </source>
</evidence>
<dbReference type="InterPro" id="IPR033580">
    <property type="entry name" value="Nurim-like"/>
</dbReference>
<dbReference type="EnsemblMetazoa" id="XM_038197066.1">
    <property type="protein sequence ID" value="XP_038052994.1"/>
    <property type="gene ID" value="LOC119725597"/>
</dbReference>
<feature type="transmembrane region" description="Helical" evidence="8">
    <location>
        <begin position="12"/>
        <end position="36"/>
    </location>
</feature>
<dbReference type="AlphaFoldDB" id="A0A913ZNP1"/>
<dbReference type="PANTHER" id="PTHR31040">
    <property type="entry name" value="NURIM"/>
    <property type="match status" value="1"/>
</dbReference>
<name>A0A913ZNP1_PATMI</name>
<keyword evidence="5 8" id="KW-0472">Membrane</keyword>
<evidence type="ECO:0000256" key="6">
    <source>
        <dbReference type="ARBA" id="ARBA00031700"/>
    </source>
</evidence>